<dbReference type="EMBL" id="JBBWUH010000003">
    <property type="protein sequence ID" value="KAK8173876.1"/>
    <property type="molecule type" value="Genomic_DNA"/>
</dbReference>
<evidence type="ECO:0000313" key="2">
    <source>
        <dbReference type="EMBL" id="KAK8173876.1"/>
    </source>
</evidence>
<protein>
    <submittedName>
        <fullName evidence="2">Uncharacterized protein</fullName>
    </submittedName>
</protein>
<evidence type="ECO:0000313" key="3">
    <source>
        <dbReference type="Proteomes" id="UP001456524"/>
    </source>
</evidence>
<keyword evidence="3" id="KW-1185">Reference proteome</keyword>
<reference evidence="2 3" key="1">
    <citation type="journal article" date="2022" name="G3 (Bethesda)">
        <title>Enemy or ally: a genomic approach to elucidate the lifestyle of Phyllosticta citrichinaensis.</title>
        <authorList>
            <person name="Buijs V.A."/>
            <person name="Groenewald J.Z."/>
            <person name="Haridas S."/>
            <person name="LaButti K.M."/>
            <person name="Lipzen A."/>
            <person name="Martin F.M."/>
            <person name="Barry K."/>
            <person name="Grigoriev I.V."/>
            <person name="Crous P.W."/>
            <person name="Seidl M.F."/>
        </authorList>
    </citation>
    <scope>NUCLEOTIDE SEQUENCE [LARGE SCALE GENOMIC DNA]</scope>
    <source>
        <strain evidence="2 3">CBS 129764</strain>
    </source>
</reference>
<evidence type="ECO:0000256" key="1">
    <source>
        <dbReference type="SAM" id="MobiDB-lite"/>
    </source>
</evidence>
<feature type="region of interest" description="Disordered" evidence="1">
    <location>
        <begin position="73"/>
        <end position="100"/>
    </location>
</feature>
<feature type="compositionally biased region" description="Basic and acidic residues" evidence="1">
    <location>
        <begin position="282"/>
        <end position="309"/>
    </location>
</feature>
<comment type="caution">
    <text evidence="2">The sequence shown here is derived from an EMBL/GenBank/DDBJ whole genome shotgun (WGS) entry which is preliminary data.</text>
</comment>
<name>A0ABR1XZY6_9PEZI</name>
<accession>A0ABR1XZY6</accession>
<gene>
    <name evidence="2" type="ORF">IWX90DRAFT_428194</name>
</gene>
<dbReference type="Proteomes" id="UP001456524">
    <property type="component" value="Unassembled WGS sequence"/>
</dbReference>
<feature type="region of interest" description="Disordered" evidence="1">
    <location>
        <begin position="269"/>
        <end position="309"/>
    </location>
</feature>
<sequence length="390" mass="44496">MPLLLRHRKLQIVVPSQPILALTKTCLVKPISPKLHAQFVPMGWFSGSSDDPSKNLDPQLKDFLDKELSHFRAGPPAVAKPPPKAPEPTPQTTESQVPRESLYQDGRFAHLWKTYTPIAEVEARFSTEREQMSEMSATLKDQVSAVKKAAMENCSLEDQAISDCYKSGTWMDRMMMCRKENKAFNRCWTMQTQFLKALGYLGVAGRDPETEEKVQMHADRLYHQMLEQERLIKEAKAKGEQPPEFDSVLSRENVAATKEAADTKARALNADAQRQHAAIVKKKMEEQQQEKEADRKRMEEQRREAEKKEIEAMPVSESLKADIQERLKNRVGLDRELEFRAIKAEVAQRQEIANNSVALIEKGKANMLARREAGQETLGDRVKRLWGGWD</sequence>
<proteinExistence type="predicted"/>
<organism evidence="2 3">
    <name type="scientific">Phyllosticta citrichinensis</name>
    <dbReference type="NCBI Taxonomy" id="1130410"/>
    <lineage>
        <taxon>Eukaryota</taxon>
        <taxon>Fungi</taxon>
        <taxon>Dikarya</taxon>
        <taxon>Ascomycota</taxon>
        <taxon>Pezizomycotina</taxon>
        <taxon>Dothideomycetes</taxon>
        <taxon>Dothideomycetes incertae sedis</taxon>
        <taxon>Botryosphaeriales</taxon>
        <taxon>Phyllostictaceae</taxon>
        <taxon>Phyllosticta</taxon>
    </lineage>
</organism>
<feature type="compositionally biased region" description="Pro residues" evidence="1">
    <location>
        <begin position="78"/>
        <end position="89"/>
    </location>
</feature>